<sequence>MGRITGWLFFILHLVTTVILVKKADKEKTPFGKWQKWLFGSQVIFILLHLVQTFFWYDALVYDTPVWLSQFSVIIMLVMMLIILNRKRGLFFGWKLPIPDKVTNFFINIHSYFIILALIFTFWYHPMETTVGHLIGFFYMFMLLGQIVFMNTKIHFNRYWVFLLEFTVLLHGTAIAVQNVNNPSITEPKIMWPMFAFGFGAVTIITQIFLLKLSKPLLILSYIIYFALVLLVYSGTLFGVRTFSQVYEVTFILFIEYLLVLVFVGLTALWYKLRR</sequence>
<gene>
    <name evidence="2" type="ORF">AMQ74_01898</name>
</gene>
<dbReference type="EMBL" id="LNGD01000237">
    <property type="protein sequence ID" value="KYC45563.1"/>
    <property type="molecule type" value="Genomic_DNA"/>
</dbReference>
<evidence type="ECO:0000313" key="3">
    <source>
        <dbReference type="Proteomes" id="UP000075578"/>
    </source>
</evidence>
<name>A0A150IKN4_9EURY</name>
<feature type="transmembrane region" description="Helical" evidence="1">
    <location>
        <begin position="190"/>
        <end position="210"/>
    </location>
</feature>
<dbReference type="PATRIC" id="fig|1705564.3.peg.2082"/>
<feature type="transmembrane region" description="Helical" evidence="1">
    <location>
        <begin position="251"/>
        <end position="271"/>
    </location>
</feature>
<keyword evidence="1" id="KW-0472">Membrane</keyword>
<proteinExistence type="predicted"/>
<evidence type="ECO:0000313" key="2">
    <source>
        <dbReference type="EMBL" id="KYC45563.1"/>
    </source>
</evidence>
<dbReference type="Proteomes" id="UP000075578">
    <property type="component" value="Unassembled WGS sequence"/>
</dbReference>
<feature type="transmembrane region" description="Helical" evidence="1">
    <location>
        <begin position="105"/>
        <end position="125"/>
    </location>
</feature>
<feature type="transmembrane region" description="Helical" evidence="1">
    <location>
        <begin position="6"/>
        <end position="25"/>
    </location>
</feature>
<keyword evidence="1" id="KW-1133">Transmembrane helix</keyword>
<dbReference type="AlphaFoldDB" id="A0A150IKN4"/>
<feature type="transmembrane region" description="Helical" evidence="1">
    <location>
        <begin position="67"/>
        <end position="84"/>
    </location>
</feature>
<organism evidence="2 3">
    <name type="scientific">Candidatus Methanofastidiosum methylothiophilum</name>
    <dbReference type="NCBI Taxonomy" id="1705564"/>
    <lineage>
        <taxon>Archaea</taxon>
        <taxon>Methanobacteriati</taxon>
        <taxon>Methanobacteriota</taxon>
        <taxon>Stenosarchaea group</taxon>
        <taxon>Candidatus Methanofastidiosia</taxon>
        <taxon>Candidatus Methanofastidiosales</taxon>
        <taxon>Candidatus Methanofastidiosaceae</taxon>
        <taxon>Candidatus Methanofastidiosum</taxon>
    </lineage>
</organism>
<reference evidence="2 3" key="1">
    <citation type="journal article" date="2016" name="ISME J.">
        <title>Chasing the elusive Euryarchaeota class WSA2: genomes reveal a uniquely fastidious methyl-reducing methanogen.</title>
        <authorList>
            <person name="Nobu M.K."/>
            <person name="Narihiro T."/>
            <person name="Kuroda K."/>
            <person name="Mei R."/>
            <person name="Liu W.T."/>
        </authorList>
    </citation>
    <scope>NUCLEOTIDE SEQUENCE [LARGE SCALE GENOMIC DNA]</scope>
    <source>
        <strain evidence="2">U1lsi0528_Bin089</strain>
    </source>
</reference>
<keyword evidence="1" id="KW-0812">Transmembrane</keyword>
<accession>A0A150IKN4</accession>
<feature type="transmembrane region" description="Helical" evidence="1">
    <location>
        <begin position="217"/>
        <end position="239"/>
    </location>
</feature>
<evidence type="ECO:0000256" key="1">
    <source>
        <dbReference type="SAM" id="Phobius"/>
    </source>
</evidence>
<protein>
    <submittedName>
        <fullName evidence="2">Uncharacterized protein</fullName>
    </submittedName>
</protein>
<comment type="caution">
    <text evidence="2">The sequence shown here is derived from an EMBL/GenBank/DDBJ whole genome shotgun (WGS) entry which is preliminary data.</text>
</comment>
<feature type="transmembrane region" description="Helical" evidence="1">
    <location>
        <begin position="159"/>
        <end position="178"/>
    </location>
</feature>
<feature type="transmembrane region" description="Helical" evidence="1">
    <location>
        <begin position="37"/>
        <end position="55"/>
    </location>
</feature>
<feature type="transmembrane region" description="Helical" evidence="1">
    <location>
        <begin position="131"/>
        <end position="152"/>
    </location>
</feature>